<proteinExistence type="predicted"/>
<dbReference type="AlphaFoldDB" id="A0A3Q7G0X4"/>
<dbReference type="PaxDb" id="4081-Solyc04g015820.1.1"/>
<dbReference type="Proteomes" id="UP000004994">
    <property type="component" value="Chromosome 4"/>
</dbReference>
<feature type="signal peptide" evidence="1">
    <location>
        <begin position="1"/>
        <end position="25"/>
    </location>
</feature>
<keyword evidence="1" id="KW-0732">Signal</keyword>
<dbReference type="Gramene" id="Solyc04g015820.1.1">
    <property type="protein sequence ID" value="Solyc04g015820.1.1.1"/>
    <property type="gene ID" value="Solyc04g015820.1"/>
</dbReference>
<feature type="chain" id="PRO_5018583918" evidence="1">
    <location>
        <begin position="26"/>
        <end position="75"/>
    </location>
</feature>
<reference evidence="2" key="2">
    <citation type="submission" date="2019-01" db="UniProtKB">
        <authorList>
            <consortium name="EnsemblPlants"/>
        </authorList>
    </citation>
    <scope>IDENTIFICATION</scope>
    <source>
        <strain evidence="2">cv. Heinz 1706</strain>
    </source>
</reference>
<accession>A0A3Q7G0X4</accession>
<organism evidence="2">
    <name type="scientific">Solanum lycopersicum</name>
    <name type="common">Tomato</name>
    <name type="synonym">Lycopersicon esculentum</name>
    <dbReference type="NCBI Taxonomy" id="4081"/>
    <lineage>
        <taxon>Eukaryota</taxon>
        <taxon>Viridiplantae</taxon>
        <taxon>Streptophyta</taxon>
        <taxon>Embryophyta</taxon>
        <taxon>Tracheophyta</taxon>
        <taxon>Spermatophyta</taxon>
        <taxon>Magnoliopsida</taxon>
        <taxon>eudicotyledons</taxon>
        <taxon>Gunneridae</taxon>
        <taxon>Pentapetalae</taxon>
        <taxon>asterids</taxon>
        <taxon>lamiids</taxon>
        <taxon>Solanales</taxon>
        <taxon>Solanaceae</taxon>
        <taxon>Solanoideae</taxon>
        <taxon>Solaneae</taxon>
        <taxon>Solanum</taxon>
        <taxon>Solanum subgen. Lycopersicon</taxon>
    </lineage>
</organism>
<dbReference type="OMA" id="CTCCIAK"/>
<keyword evidence="3" id="KW-1185">Reference proteome</keyword>
<name>A0A3Q7G0X4_SOLLC</name>
<dbReference type="EnsemblPlants" id="Solyc04g015820.1.1">
    <property type="protein sequence ID" value="Solyc04g015820.1.1.1"/>
    <property type="gene ID" value="Solyc04g015820.1"/>
</dbReference>
<sequence length="75" mass="8292">MARTTIAIFALFIVLSSLCFNPINSSRDISFDNPLTQRNLLSQKTSDIHPDVAANCRICMEQCGSCTCCIAKLKH</sequence>
<evidence type="ECO:0000313" key="3">
    <source>
        <dbReference type="Proteomes" id="UP000004994"/>
    </source>
</evidence>
<evidence type="ECO:0000256" key="1">
    <source>
        <dbReference type="SAM" id="SignalP"/>
    </source>
</evidence>
<protein>
    <submittedName>
        <fullName evidence="2">Uncharacterized protein</fullName>
    </submittedName>
</protein>
<reference evidence="2" key="1">
    <citation type="journal article" date="2012" name="Nature">
        <title>The tomato genome sequence provides insights into fleshy fruit evolution.</title>
        <authorList>
            <consortium name="Tomato Genome Consortium"/>
        </authorList>
    </citation>
    <scope>NUCLEOTIDE SEQUENCE [LARGE SCALE GENOMIC DNA]</scope>
    <source>
        <strain evidence="2">cv. Heinz 1706</strain>
    </source>
</reference>
<dbReference type="InParanoid" id="A0A3Q7G0X4"/>
<evidence type="ECO:0000313" key="2">
    <source>
        <dbReference type="EnsemblPlants" id="Solyc04g015820.1.1.1"/>
    </source>
</evidence>